<evidence type="ECO:0000313" key="3">
    <source>
        <dbReference type="Proteomes" id="UP000255529"/>
    </source>
</evidence>
<dbReference type="Proteomes" id="UP000255529">
    <property type="component" value="Unassembled WGS sequence"/>
</dbReference>
<proteinExistence type="predicted"/>
<evidence type="ECO:0000256" key="1">
    <source>
        <dbReference type="SAM" id="Phobius"/>
    </source>
</evidence>
<reference evidence="2 3" key="1">
    <citation type="submission" date="2018-06" db="EMBL/GenBank/DDBJ databases">
        <authorList>
            <consortium name="Pathogen Informatics"/>
            <person name="Doyle S."/>
        </authorList>
    </citation>
    <scope>NUCLEOTIDE SEQUENCE [LARGE SCALE GENOMIC DNA]</scope>
    <source>
        <strain evidence="2 3">NCTC11544</strain>
    </source>
</reference>
<accession>A0A379YC54</accession>
<keyword evidence="1" id="KW-0472">Membrane</keyword>
<name>A0A379YC54_9GAMM</name>
<protein>
    <submittedName>
        <fullName evidence="2">Uncharacterized protein</fullName>
    </submittedName>
</protein>
<organism evidence="2 3">
    <name type="scientific">Serratia quinivorans</name>
    <dbReference type="NCBI Taxonomy" id="137545"/>
    <lineage>
        <taxon>Bacteria</taxon>
        <taxon>Pseudomonadati</taxon>
        <taxon>Pseudomonadota</taxon>
        <taxon>Gammaproteobacteria</taxon>
        <taxon>Enterobacterales</taxon>
        <taxon>Yersiniaceae</taxon>
        <taxon>Serratia</taxon>
    </lineage>
</organism>
<dbReference type="EMBL" id="UGYN01000002">
    <property type="protein sequence ID" value="SUI43288.1"/>
    <property type="molecule type" value="Genomic_DNA"/>
</dbReference>
<dbReference type="RefSeq" id="WP_165366750.1">
    <property type="nucleotide sequence ID" value="NZ_CAMKUF010000001.1"/>
</dbReference>
<feature type="transmembrane region" description="Helical" evidence="1">
    <location>
        <begin position="6"/>
        <end position="27"/>
    </location>
</feature>
<keyword evidence="1" id="KW-0812">Transmembrane</keyword>
<dbReference type="AlphaFoldDB" id="A0A379YC54"/>
<evidence type="ECO:0000313" key="2">
    <source>
        <dbReference type="EMBL" id="SUI43288.1"/>
    </source>
</evidence>
<gene>
    <name evidence="2" type="ORF">NCTC11544_00153</name>
</gene>
<sequence length="49" mass="5652">MTGLGLAITIASIWAVIAFGLAGLFIYRYCKFCRVFNRQCMQPEERNYD</sequence>
<keyword evidence="1" id="KW-1133">Transmembrane helix</keyword>